<feature type="non-terminal residue" evidence="1">
    <location>
        <position position="119"/>
    </location>
</feature>
<evidence type="ECO:0000313" key="2">
    <source>
        <dbReference type="Proteomes" id="UP000308600"/>
    </source>
</evidence>
<keyword evidence="2" id="KW-1185">Reference proteome</keyword>
<proteinExistence type="predicted"/>
<reference evidence="1 2" key="1">
    <citation type="journal article" date="2019" name="Nat. Ecol. Evol.">
        <title>Megaphylogeny resolves global patterns of mushroom evolution.</title>
        <authorList>
            <person name="Varga T."/>
            <person name="Krizsan K."/>
            <person name="Foldi C."/>
            <person name="Dima B."/>
            <person name="Sanchez-Garcia M."/>
            <person name="Sanchez-Ramirez S."/>
            <person name="Szollosi G.J."/>
            <person name="Szarkandi J.G."/>
            <person name="Papp V."/>
            <person name="Albert L."/>
            <person name="Andreopoulos W."/>
            <person name="Angelini C."/>
            <person name="Antonin V."/>
            <person name="Barry K.W."/>
            <person name="Bougher N.L."/>
            <person name="Buchanan P."/>
            <person name="Buyck B."/>
            <person name="Bense V."/>
            <person name="Catcheside P."/>
            <person name="Chovatia M."/>
            <person name="Cooper J."/>
            <person name="Damon W."/>
            <person name="Desjardin D."/>
            <person name="Finy P."/>
            <person name="Geml J."/>
            <person name="Haridas S."/>
            <person name="Hughes K."/>
            <person name="Justo A."/>
            <person name="Karasinski D."/>
            <person name="Kautmanova I."/>
            <person name="Kiss B."/>
            <person name="Kocsube S."/>
            <person name="Kotiranta H."/>
            <person name="LaButti K.M."/>
            <person name="Lechner B.E."/>
            <person name="Liimatainen K."/>
            <person name="Lipzen A."/>
            <person name="Lukacs Z."/>
            <person name="Mihaltcheva S."/>
            <person name="Morgado L.N."/>
            <person name="Niskanen T."/>
            <person name="Noordeloos M.E."/>
            <person name="Ohm R.A."/>
            <person name="Ortiz-Santana B."/>
            <person name="Ovrebo C."/>
            <person name="Racz N."/>
            <person name="Riley R."/>
            <person name="Savchenko A."/>
            <person name="Shiryaev A."/>
            <person name="Soop K."/>
            <person name="Spirin V."/>
            <person name="Szebenyi C."/>
            <person name="Tomsovsky M."/>
            <person name="Tulloss R.E."/>
            <person name="Uehling J."/>
            <person name="Grigoriev I.V."/>
            <person name="Vagvolgyi C."/>
            <person name="Papp T."/>
            <person name="Martin F.M."/>
            <person name="Miettinen O."/>
            <person name="Hibbett D.S."/>
            <person name="Nagy L.G."/>
        </authorList>
    </citation>
    <scope>NUCLEOTIDE SEQUENCE [LARGE SCALE GENOMIC DNA]</scope>
    <source>
        <strain evidence="1 2">NL-1719</strain>
    </source>
</reference>
<sequence length="119" mass="13893">MSLLYGCMYSIRFYDMRKPHKAAQWAQEAQRKQSHLFWNVWVFLAMPAVWLAWSIVAYIVCVMAYVWRTGPGNTPPSISQKALLGSRVAISVVMFMGIVYFVFILMTLKRYGDPMDQQW</sequence>
<dbReference type="Proteomes" id="UP000308600">
    <property type="component" value="Unassembled WGS sequence"/>
</dbReference>
<name>A0ACD3B549_9AGAR</name>
<organism evidence="1 2">
    <name type="scientific">Pluteus cervinus</name>
    <dbReference type="NCBI Taxonomy" id="181527"/>
    <lineage>
        <taxon>Eukaryota</taxon>
        <taxon>Fungi</taxon>
        <taxon>Dikarya</taxon>
        <taxon>Basidiomycota</taxon>
        <taxon>Agaricomycotina</taxon>
        <taxon>Agaricomycetes</taxon>
        <taxon>Agaricomycetidae</taxon>
        <taxon>Agaricales</taxon>
        <taxon>Pluteineae</taxon>
        <taxon>Pluteaceae</taxon>
        <taxon>Pluteus</taxon>
    </lineage>
</organism>
<gene>
    <name evidence="1" type="ORF">BDN72DRAFT_731953</name>
</gene>
<protein>
    <submittedName>
        <fullName evidence="1">Uncharacterized protein</fullName>
    </submittedName>
</protein>
<dbReference type="EMBL" id="ML208289">
    <property type="protein sequence ID" value="TFK72082.1"/>
    <property type="molecule type" value="Genomic_DNA"/>
</dbReference>
<evidence type="ECO:0000313" key="1">
    <source>
        <dbReference type="EMBL" id="TFK72082.1"/>
    </source>
</evidence>
<accession>A0ACD3B549</accession>